<evidence type="ECO:0000313" key="2">
    <source>
        <dbReference type="Proteomes" id="UP001281147"/>
    </source>
</evidence>
<name>A0ACC3NPR6_9PEZI</name>
<sequence length="336" mass="35883">MLSSTLDSLLIGLLLSVQTNADPRYNVLDGANFPDPSIVKVHGKSYAFATNDGAGHNIPVTSNPRFRKASGWSEITDAFPTKGVPAFEEGGWAVEGTTWAPDVNHLTDYDGSFAMYYSPALQSNDAIHCIGLARSKKVEGPYNDSSTAPLICPQEAGGAIDASGYLDDDNKRYILYKIDGPAANNGGYCNSPDNPPSLNTSLMLQRVKHDAATTIGGPVVLYNNRGIEDSYNVEAPTIVKSKDGIYFLFFSFGCYSDNSYATSYVTSTHGIAGPYGKRKNLLRTGDFGLFAPGGADIDEKSGNVVFQSSKTSGTIDDGRVLNTGKIILKGRSASLK</sequence>
<organism evidence="1 2">
    <name type="scientific">Vermiconidia calcicola</name>
    <dbReference type="NCBI Taxonomy" id="1690605"/>
    <lineage>
        <taxon>Eukaryota</taxon>
        <taxon>Fungi</taxon>
        <taxon>Dikarya</taxon>
        <taxon>Ascomycota</taxon>
        <taxon>Pezizomycotina</taxon>
        <taxon>Dothideomycetes</taxon>
        <taxon>Dothideomycetidae</taxon>
        <taxon>Mycosphaerellales</taxon>
        <taxon>Extremaceae</taxon>
        <taxon>Vermiconidia</taxon>
    </lineage>
</organism>
<reference evidence="1" key="1">
    <citation type="submission" date="2023-07" db="EMBL/GenBank/DDBJ databases">
        <title>Black Yeasts Isolated from many extreme environments.</title>
        <authorList>
            <person name="Coleine C."/>
            <person name="Stajich J.E."/>
            <person name="Selbmann L."/>
        </authorList>
    </citation>
    <scope>NUCLEOTIDE SEQUENCE</scope>
    <source>
        <strain evidence="1">CCFEE 5714</strain>
    </source>
</reference>
<accession>A0ACC3NPR6</accession>
<dbReference type="Proteomes" id="UP001281147">
    <property type="component" value="Unassembled WGS sequence"/>
</dbReference>
<protein>
    <submittedName>
        <fullName evidence="1">Uncharacterized protein</fullName>
    </submittedName>
</protein>
<gene>
    <name evidence="1" type="ORF">LTR37_003668</name>
</gene>
<dbReference type="EMBL" id="JAUTXU010000021">
    <property type="protein sequence ID" value="KAK3720619.1"/>
    <property type="molecule type" value="Genomic_DNA"/>
</dbReference>
<proteinExistence type="predicted"/>
<comment type="caution">
    <text evidence="1">The sequence shown here is derived from an EMBL/GenBank/DDBJ whole genome shotgun (WGS) entry which is preliminary data.</text>
</comment>
<evidence type="ECO:0000313" key="1">
    <source>
        <dbReference type="EMBL" id="KAK3720619.1"/>
    </source>
</evidence>
<keyword evidence="2" id="KW-1185">Reference proteome</keyword>